<keyword evidence="2" id="KW-0820">tRNA-binding</keyword>
<dbReference type="InterPro" id="IPR003732">
    <property type="entry name" value="Daa-tRNA_deacyls_DTD"/>
</dbReference>
<evidence type="ECO:0000313" key="4">
    <source>
        <dbReference type="Proteomes" id="UP001219037"/>
    </source>
</evidence>
<keyword evidence="2" id="KW-0963">Cytoplasm</keyword>
<feature type="short sequence motif" description="Gly-cisPro motif, important for rejection of L-amino acids" evidence="2">
    <location>
        <begin position="133"/>
        <end position="134"/>
    </location>
</feature>
<dbReference type="HAMAP" id="MF_00518">
    <property type="entry name" value="Deacylase_Dtd"/>
    <property type="match status" value="1"/>
</dbReference>
<proteinExistence type="inferred from homology"/>
<accession>A0ABY8H451</accession>
<protein>
    <recommendedName>
        <fullName evidence="2">D-aminoacyl-tRNA deacylase</fullName>
        <shortName evidence="2">DTD</shortName>
        <ecNumber evidence="2">3.1.1.96</ecNumber>
    </recommendedName>
    <alternativeName>
        <fullName evidence="2">Gly-tRNA(Ala) deacylase</fullName>
        <ecNumber evidence="2">3.1.1.-</ecNumber>
    </alternativeName>
</protein>
<comment type="subunit">
    <text evidence="2">Homodimer.</text>
</comment>
<organism evidence="3 4">
    <name type="scientific">Citricoccus muralis</name>
    <dbReference type="NCBI Taxonomy" id="169134"/>
    <lineage>
        <taxon>Bacteria</taxon>
        <taxon>Bacillati</taxon>
        <taxon>Actinomycetota</taxon>
        <taxon>Actinomycetes</taxon>
        <taxon>Micrococcales</taxon>
        <taxon>Micrococcaceae</taxon>
        <taxon>Citricoccus</taxon>
    </lineage>
</organism>
<dbReference type="SUPFAM" id="SSF69500">
    <property type="entry name" value="DTD-like"/>
    <property type="match status" value="1"/>
</dbReference>
<dbReference type="NCBIfam" id="TIGR00256">
    <property type="entry name" value="D-aminoacyl-tRNA deacylase"/>
    <property type="match status" value="1"/>
</dbReference>
<comment type="catalytic activity">
    <reaction evidence="2">
        <text>glycyl-tRNA(Ala) + H2O = tRNA(Ala) + glycine + H(+)</text>
        <dbReference type="Rhea" id="RHEA:53744"/>
        <dbReference type="Rhea" id="RHEA-COMP:9657"/>
        <dbReference type="Rhea" id="RHEA-COMP:13640"/>
        <dbReference type="ChEBI" id="CHEBI:15377"/>
        <dbReference type="ChEBI" id="CHEBI:15378"/>
        <dbReference type="ChEBI" id="CHEBI:57305"/>
        <dbReference type="ChEBI" id="CHEBI:78442"/>
        <dbReference type="ChEBI" id="CHEBI:78522"/>
    </reaction>
</comment>
<dbReference type="GO" id="GO:0051499">
    <property type="term" value="F:D-aminoacyl-tRNA deacylase activity"/>
    <property type="evidence" value="ECO:0007669"/>
    <property type="project" value="UniProtKB-EC"/>
</dbReference>
<comment type="domain">
    <text evidence="2">A Gly-cisPro motif from one monomer fits into the active site of the other monomer to allow specific chiral rejection of L-amino acids.</text>
</comment>
<dbReference type="Gene3D" id="3.50.80.10">
    <property type="entry name" value="D-tyrosyl-tRNA(Tyr) deacylase"/>
    <property type="match status" value="1"/>
</dbReference>
<gene>
    <name evidence="2 3" type="primary">dtd</name>
    <name evidence="3" type="ORF">P8192_08365</name>
</gene>
<comment type="catalytic activity">
    <reaction evidence="2">
        <text>a D-aminoacyl-tRNA + H2O = a tRNA + a D-alpha-amino acid + H(+)</text>
        <dbReference type="Rhea" id="RHEA:13953"/>
        <dbReference type="Rhea" id="RHEA-COMP:10123"/>
        <dbReference type="Rhea" id="RHEA-COMP:10124"/>
        <dbReference type="ChEBI" id="CHEBI:15377"/>
        <dbReference type="ChEBI" id="CHEBI:15378"/>
        <dbReference type="ChEBI" id="CHEBI:59871"/>
        <dbReference type="ChEBI" id="CHEBI:78442"/>
        <dbReference type="ChEBI" id="CHEBI:79333"/>
        <dbReference type="EC" id="3.1.1.96"/>
    </reaction>
</comment>
<dbReference type="EMBL" id="CP121252">
    <property type="protein sequence ID" value="WFP15433.1"/>
    <property type="molecule type" value="Genomic_DNA"/>
</dbReference>
<comment type="similarity">
    <text evidence="1 2">Belongs to the DTD family.</text>
</comment>
<name>A0ABY8H451_9MICC</name>
<comment type="function">
    <text evidence="2">An aminoacyl-tRNA editing enzyme that deacylates mischarged D-aminoacyl-tRNAs. Also deacylates mischarged glycyl-tRNA(Ala), protecting cells against glycine mischarging by AlaRS. Acts via tRNA-based rather than protein-based catalysis; rejects L-amino acids rather than detecting D-amino acids in the active site. By recycling D-aminoacyl-tRNA to D-amino acids and free tRNA molecules, this enzyme counteracts the toxicity associated with the formation of D-aminoacyl-tRNA entities in vivo and helps enforce protein L-homochirality.</text>
</comment>
<dbReference type="Pfam" id="PF02580">
    <property type="entry name" value="Tyr_Deacylase"/>
    <property type="match status" value="1"/>
</dbReference>
<dbReference type="RefSeq" id="WP_270105131.1">
    <property type="nucleotide sequence ID" value="NZ_CP121252.1"/>
</dbReference>
<comment type="subcellular location">
    <subcellularLocation>
        <location evidence="2">Cytoplasm</location>
    </subcellularLocation>
</comment>
<keyword evidence="2" id="KW-0694">RNA-binding</keyword>
<evidence type="ECO:0000256" key="1">
    <source>
        <dbReference type="ARBA" id="ARBA00009673"/>
    </source>
</evidence>
<dbReference type="PANTHER" id="PTHR10472:SF5">
    <property type="entry name" value="D-AMINOACYL-TRNA DEACYLASE 1"/>
    <property type="match status" value="1"/>
</dbReference>
<dbReference type="Proteomes" id="UP001219037">
    <property type="component" value="Chromosome"/>
</dbReference>
<keyword evidence="4" id="KW-1185">Reference proteome</keyword>
<reference evidence="3 4" key="1">
    <citation type="submission" date="2023-04" db="EMBL/GenBank/DDBJ databases">
        <title>Funneling lignin-derived compounds into biodiesel using alkali-halophilic Citricoccus sp. P2.</title>
        <authorList>
            <person name="Luo C.-B."/>
        </authorList>
    </citation>
    <scope>NUCLEOTIDE SEQUENCE [LARGE SCALE GENOMIC DNA]</scope>
    <source>
        <strain evidence="3 4">P2</strain>
    </source>
</reference>
<dbReference type="EC" id="3.1.1.-" evidence="2"/>
<dbReference type="PANTHER" id="PTHR10472">
    <property type="entry name" value="D-TYROSYL-TRNA TYR DEACYLASE"/>
    <property type="match status" value="1"/>
</dbReference>
<keyword evidence="2 3" id="KW-0378">Hydrolase</keyword>
<evidence type="ECO:0000256" key="2">
    <source>
        <dbReference type="HAMAP-Rule" id="MF_00518"/>
    </source>
</evidence>
<dbReference type="InterPro" id="IPR023509">
    <property type="entry name" value="DTD-like_sf"/>
</dbReference>
<evidence type="ECO:0000313" key="3">
    <source>
        <dbReference type="EMBL" id="WFP15433.1"/>
    </source>
</evidence>
<dbReference type="EC" id="3.1.1.96" evidence="2"/>
<sequence>MKAVVQRVRRAQVTVDDEVVGQIDEPGLTVLVGVSTVDTESEADLLAEKLYRLRILENEASCESSGAPLLVISQFTLYGDVRRGRRPSWSDAARPDQAEPLYRRVVETLRGFGARVETGRFGAMMDVSLVNAGPFTVLIDSDELRRPRRSTS</sequence>